<dbReference type="InterPro" id="IPR013735">
    <property type="entry name" value="TF_NusA_N"/>
</dbReference>
<evidence type="ECO:0000256" key="3">
    <source>
        <dbReference type="ARBA" id="ARBA00022814"/>
    </source>
</evidence>
<evidence type="ECO:0000256" key="6">
    <source>
        <dbReference type="ARBA" id="ARBA00023163"/>
    </source>
</evidence>
<accession>A0A1M4WSR3</accession>
<dbReference type="FunFam" id="3.30.1480.10:FF:000002">
    <property type="entry name" value="Transcription termination/antitermination protein NusA"/>
    <property type="match status" value="1"/>
</dbReference>
<dbReference type="Pfam" id="PF13184">
    <property type="entry name" value="KH_NusA_1st"/>
    <property type="match status" value="1"/>
</dbReference>
<dbReference type="GO" id="GO:0003723">
    <property type="term" value="F:RNA binding"/>
    <property type="evidence" value="ECO:0007669"/>
    <property type="project" value="UniProtKB-UniRule"/>
</dbReference>
<dbReference type="InterPro" id="IPR036555">
    <property type="entry name" value="NusA_N_sf"/>
</dbReference>
<keyword evidence="5 7" id="KW-0805">Transcription regulation</keyword>
<dbReference type="InterPro" id="IPR010213">
    <property type="entry name" value="TF_NusA"/>
</dbReference>
<comment type="function">
    <text evidence="7">Participates in both transcription termination and antitermination.</text>
</comment>
<dbReference type="InterPro" id="IPR015946">
    <property type="entry name" value="KH_dom-like_a/b"/>
</dbReference>
<dbReference type="PANTHER" id="PTHR22648:SF0">
    <property type="entry name" value="TRANSCRIPTION TERMINATION_ANTITERMINATION PROTEIN NUSA"/>
    <property type="match status" value="1"/>
</dbReference>
<dbReference type="InterPro" id="IPR003029">
    <property type="entry name" value="S1_domain"/>
</dbReference>
<dbReference type="PROSITE" id="PS50126">
    <property type="entry name" value="S1"/>
    <property type="match status" value="1"/>
</dbReference>
<keyword evidence="1 7" id="KW-0806">Transcription termination</keyword>
<dbReference type="EMBL" id="FQVH01000006">
    <property type="protein sequence ID" value="SHE84276.1"/>
    <property type="molecule type" value="Genomic_DNA"/>
</dbReference>
<keyword evidence="10" id="KW-1185">Reference proteome</keyword>
<dbReference type="NCBIfam" id="TIGR01953">
    <property type="entry name" value="NusA"/>
    <property type="match status" value="1"/>
</dbReference>
<evidence type="ECO:0000256" key="5">
    <source>
        <dbReference type="ARBA" id="ARBA00023015"/>
    </source>
</evidence>
<dbReference type="Gene3D" id="3.30.300.20">
    <property type="match status" value="2"/>
</dbReference>
<comment type="similarity">
    <text evidence="7">Belongs to the NusA family.</text>
</comment>
<evidence type="ECO:0000256" key="7">
    <source>
        <dbReference type="HAMAP-Rule" id="MF_00945"/>
    </source>
</evidence>
<dbReference type="Pfam" id="PF08529">
    <property type="entry name" value="NusA_N"/>
    <property type="match status" value="1"/>
</dbReference>
<evidence type="ECO:0000256" key="4">
    <source>
        <dbReference type="ARBA" id="ARBA00022884"/>
    </source>
</evidence>
<evidence type="ECO:0000259" key="8">
    <source>
        <dbReference type="PROSITE" id="PS50126"/>
    </source>
</evidence>
<evidence type="ECO:0000256" key="2">
    <source>
        <dbReference type="ARBA" id="ARBA00022490"/>
    </source>
</evidence>
<dbReference type="Pfam" id="PF00575">
    <property type="entry name" value="S1"/>
    <property type="match status" value="1"/>
</dbReference>
<dbReference type="InterPro" id="IPR009019">
    <property type="entry name" value="KH_sf_prok-type"/>
</dbReference>
<keyword evidence="6 7" id="KW-0804">Transcription</keyword>
<gene>
    <name evidence="7" type="primary">nusA</name>
    <name evidence="9" type="ORF">SAMN02746089_00895</name>
</gene>
<dbReference type="HAMAP" id="MF_00945_B">
    <property type="entry name" value="NusA_B"/>
    <property type="match status" value="1"/>
</dbReference>
<comment type="subunit">
    <text evidence="7">Monomer. Binds directly to the core enzyme of the DNA-dependent RNA polymerase and to nascent RNA.</text>
</comment>
<dbReference type="SMART" id="SM00316">
    <property type="entry name" value="S1"/>
    <property type="match status" value="1"/>
</dbReference>
<proteinExistence type="inferred from homology"/>
<dbReference type="InterPro" id="IPR025249">
    <property type="entry name" value="TF_NusA_KH_1st"/>
</dbReference>
<dbReference type="InterPro" id="IPR030842">
    <property type="entry name" value="TF_NusA_bacterial"/>
</dbReference>
<dbReference type="Proteomes" id="UP000184088">
    <property type="component" value="Unassembled WGS sequence"/>
</dbReference>
<dbReference type="InterPro" id="IPR012340">
    <property type="entry name" value="NA-bd_OB-fold"/>
</dbReference>
<dbReference type="FunFam" id="3.30.300.20:FF:000005">
    <property type="entry name" value="Transcription termination/antitermination protein NusA"/>
    <property type="match status" value="1"/>
</dbReference>
<keyword evidence="2 7" id="KW-0963">Cytoplasm</keyword>
<dbReference type="GO" id="GO:0031564">
    <property type="term" value="P:transcription antitermination"/>
    <property type="evidence" value="ECO:0007669"/>
    <property type="project" value="UniProtKB-UniRule"/>
</dbReference>
<comment type="subcellular location">
    <subcellularLocation>
        <location evidence="7">Cytoplasm</location>
    </subcellularLocation>
</comment>
<dbReference type="Gene3D" id="3.30.1480.10">
    <property type="entry name" value="NusA, N-terminal domain"/>
    <property type="match status" value="1"/>
</dbReference>
<dbReference type="FunFam" id="3.30.300.20:FF:000002">
    <property type="entry name" value="Transcription termination/antitermination protein NusA"/>
    <property type="match status" value="1"/>
</dbReference>
<keyword evidence="4 7" id="KW-0694">RNA-binding</keyword>
<evidence type="ECO:0000313" key="9">
    <source>
        <dbReference type="EMBL" id="SHE84276.1"/>
    </source>
</evidence>
<reference evidence="9 10" key="1">
    <citation type="submission" date="2016-11" db="EMBL/GenBank/DDBJ databases">
        <authorList>
            <person name="Jaros S."/>
            <person name="Januszkiewicz K."/>
            <person name="Wedrychowicz H."/>
        </authorList>
    </citation>
    <scope>NUCLEOTIDE SEQUENCE [LARGE SCALE GENOMIC DNA]</scope>
    <source>
        <strain evidence="9 10">DSM 17918</strain>
    </source>
</reference>
<dbReference type="STRING" id="1121256.SAMN02746089_00895"/>
<dbReference type="Gene3D" id="2.40.50.140">
    <property type="entry name" value="Nucleic acid-binding proteins"/>
    <property type="match status" value="1"/>
</dbReference>
<sequence length="343" mass="38042">MDGELIEALNQIEKDKGVSKEIILEALETALITAYRKNYGTAQNAKVYINKETGAIKVMAQKVVVPEVHDEKMEISLEDAQKINSLYQLGDIVEVEITPKKFGRIAAQTAKQVVVQKIREAERGILYEDFLAKENDIIVGVVTRADKKNLLIDLGRMETTLPVSEQIPGESYKPGDRIKLYIVEVKKTTKGPVIIASRTHPGFVKRLFEQEVPEIYDGIVEIKSIAREAGSRTKMAVFSHDEKVDPVGACVGFKGARVQAVVNELRGEKIDIVKWSKDIGEFISNALSPANIVRVEINESEKAAKVFVPEYQLSLAIGKEGQNARLAAKLTGWKIDINGIETK</sequence>
<organism evidence="9 10">
    <name type="scientific">Caldanaerobius fijiensis DSM 17918</name>
    <dbReference type="NCBI Taxonomy" id="1121256"/>
    <lineage>
        <taxon>Bacteria</taxon>
        <taxon>Bacillati</taxon>
        <taxon>Bacillota</taxon>
        <taxon>Clostridia</taxon>
        <taxon>Thermoanaerobacterales</taxon>
        <taxon>Thermoanaerobacteraceae</taxon>
        <taxon>Caldanaerobius</taxon>
    </lineage>
</organism>
<dbReference type="CDD" id="cd02134">
    <property type="entry name" value="KH-II_NusA_rpt1"/>
    <property type="match status" value="1"/>
</dbReference>
<dbReference type="PANTHER" id="PTHR22648">
    <property type="entry name" value="TRANSCRIPTION TERMINATION FACTOR NUSA"/>
    <property type="match status" value="1"/>
</dbReference>
<protein>
    <recommendedName>
        <fullName evidence="7">Transcription termination/antitermination protein NusA</fullName>
    </recommendedName>
</protein>
<dbReference type="GO" id="GO:0005829">
    <property type="term" value="C:cytosol"/>
    <property type="evidence" value="ECO:0007669"/>
    <property type="project" value="TreeGrafter"/>
</dbReference>
<dbReference type="GO" id="GO:0006353">
    <property type="term" value="P:DNA-templated transcription termination"/>
    <property type="evidence" value="ECO:0007669"/>
    <property type="project" value="UniProtKB-UniRule"/>
</dbReference>
<dbReference type="AlphaFoldDB" id="A0A1M4WSR3"/>
<dbReference type="CDD" id="cd04455">
    <property type="entry name" value="S1_NusA"/>
    <property type="match status" value="1"/>
</dbReference>
<dbReference type="OrthoDB" id="9807233at2"/>
<name>A0A1M4WSR3_9THEO</name>
<dbReference type="SUPFAM" id="SSF69705">
    <property type="entry name" value="Transcription factor NusA, N-terminal domain"/>
    <property type="match status" value="1"/>
</dbReference>
<evidence type="ECO:0000256" key="1">
    <source>
        <dbReference type="ARBA" id="ARBA00022472"/>
    </source>
</evidence>
<dbReference type="GO" id="GO:0003700">
    <property type="term" value="F:DNA-binding transcription factor activity"/>
    <property type="evidence" value="ECO:0007669"/>
    <property type="project" value="InterPro"/>
</dbReference>
<dbReference type="SUPFAM" id="SSF50249">
    <property type="entry name" value="Nucleic acid-binding proteins"/>
    <property type="match status" value="1"/>
</dbReference>
<dbReference type="CDD" id="cd22529">
    <property type="entry name" value="KH-II_NusA_rpt2"/>
    <property type="match status" value="1"/>
</dbReference>
<dbReference type="InterPro" id="IPR058582">
    <property type="entry name" value="KH_NusA_2nd"/>
</dbReference>
<evidence type="ECO:0000313" key="10">
    <source>
        <dbReference type="Proteomes" id="UP000184088"/>
    </source>
</evidence>
<dbReference type="Pfam" id="PF26594">
    <property type="entry name" value="KH_NusA_2nd"/>
    <property type="match status" value="1"/>
</dbReference>
<feature type="domain" description="S1 motif" evidence="8">
    <location>
        <begin position="135"/>
        <end position="198"/>
    </location>
</feature>
<dbReference type="SUPFAM" id="SSF54814">
    <property type="entry name" value="Prokaryotic type KH domain (KH-domain type II)"/>
    <property type="match status" value="2"/>
</dbReference>
<keyword evidence="3 7" id="KW-0889">Transcription antitermination</keyword>
<dbReference type="RefSeq" id="WP_073342084.1">
    <property type="nucleotide sequence ID" value="NZ_FQVH01000006.1"/>
</dbReference>
<dbReference type="PROSITE" id="PS50084">
    <property type="entry name" value="KH_TYPE_1"/>
    <property type="match status" value="1"/>
</dbReference>